<dbReference type="STRING" id="46680.GCA_000807755_01249"/>
<gene>
    <name evidence="1" type="ORF">CEG18_26165</name>
</gene>
<dbReference type="RefSeq" id="WP_088421384.1">
    <property type="nucleotide sequence ID" value="NZ_NJBA01000011.1"/>
</dbReference>
<evidence type="ECO:0000313" key="1">
    <source>
        <dbReference type="EMBL" id="OWP48008.1"/>
    </source>
</evidence>
<dbReference type="SUPFAM" id="SSF103642">
    <property type="entry name" value="Sec-C motif"/>
    <property type="match status" value="1"/>
</dbReference>
<evidence type="ECO:0008006" key="3">
    <source>
        <dbReference type="Google" id="ProtNLM"/>
    </source>
</evidence>
<proteinExistence type="predicted"/>
<dbReference type="Gene3D" id="3.10.450.50">
    <property type="match status" value="1"/>
</dbReference>
<reference evidence="1 2" key="1">
    <citation type="submission" date="2017-06" db="EMBL/GenBank/DDBJ databases">
        <title>Draft genome of Pseudomonas nitroreducens DF05.</title>
        <authorList>
            <person name="Iyer R."/>
        </authorList>
    </citation>
    <scope>NUCLEOTIDE SEQUENCE [LARGE SCALE GENOMIC DNA]</scope>
    <source>
        <strain evidence="1 2">DF05</strain>
    </source>
</reference>
<dbReference type="AlphaFoldDB" id="A0A246F476"/>
<protein>
    <recommendedName>
        <fullName evidence="3">SEC-C domain-containing protein</fullName>
    </recommendedName>
</protein>
<comment type="caution">
    <text evidence="1">The sequence shown here is derived from an EMBL/GenBank/DDBJ whole genome shotgun (WGS) entry which is preliminary data.</text>
</comment>
<dbReference type="Proteomes" id="UP000198145">
    <property type="component" value="Unassembled WGS sequence"/>
</dbReference>
<organism evidence="1 2">
    <name type="scientific">Pseudomonas nitroreducens</name>
    <dbReference type="NCBI Taxonomy" id="46680"/>
    <lineage>
        <taxon>Bacteria</taxon>
        <taxon>Pseudomonadati</taxon>
        <taxon>Pseudomonadota</taxon>
        <taxon>Gammaproteobacteria</taxon>
        <taxon>Pseudomonadales</taxon>
        <taxon>Pseudomonadaceae</taxon>
        <taxon>Pseudomonas</taxon>
    </lineage>
</organism>
<dbReference type="eggNOG" id="ENOG5032Z34">
    <property type="taxonomic scope" value="Bacteria"/>
</dbReference>
<name>A0A246F476_PSENT</name>
<evidence type="ECO:0000313" key="2">
    <source>
        <dbReference type="Proteomes" id="UP000198145"/>
    </source>
</evidence>
<accession>A0A246F476</accession>
<dbReference type="EMBL" id="NJBA01000011">
    <property type="protein sequence ID" value="OWP48008.1"/>
    <property type="molecule type" value="Genomic_DNA"/>
</dbReference>
<sequence>MPFRAPSHLTNPLRRFARRLVENGTPEVAAPLPLPDSIAGEPWFSVGKAVEGLGGERVDGWCLEEWPGLALRGRFSACWRDAQGRLWNVLPGGEAIAFLPDPKRRYEGVPLAEQLHALERDELLEDYLWLSRELSKPQLDDERREVRESMRQRLESWLELGGRGDKPCPCNSGKRYRNCCSKRVREN</sequence>